<dbReference type="PANTHER" id="PTHR33266:SF1">
    <property type="entry name" value="F-BOX DOMAIN-CONTAINING PROTEIN"/>
    <property type="match status" value="1"/>
</dbReference>
<feature type="region of interest" description="Disordered" evidence="1">
    <location>
        <begin position="377"/>
        <end position="399"/>
    </location>
</feature>
<feature type="compositionally biased region" description="Basic and acidic residues" evidence="1">
    <location>
        <begin position="924"/>
        <end position="934"/>
    </location>
</feature>
<name>A0AAD9LM42_9STRA</name>
<protein>
    <submittedName>
        <fullName evidence="2">Uncharacterized protein</fullName>
    </submittedName>
</protein>
<gene>
    <name evidence="2" type="ORF">P3T76_007692</name>
</gene>
<feature type="region of interest" description="Disordered" evidence="1">
    <location>
        <begin position="912"/>
        <end position="953"/>
    </location>
</feature>
<dbReference type="Proteomes" id="UP001259832">
    <property type="component" value="Unassembled WGS sequence"/>
</dbReference>
<reference evidence="2" key="1">
    <citation type="submission" date="2023-08" db="EMBL/GenBank/DDBJ databases">
        <title>Reference Genome Resource for the Citrus Pathogen Phytophthora citrophthora.</title>
        <authorList>
            <person name="Moller H."/>
            <person name="Coetzee B."/>
            <person name="Rose L.J."/>
            <person name="Van Niekerk J.M."/>
        </authorList>
    </citation>
    <scope>NUCLEOTIDE SEQUENCE</scope>
    <source>
        <strain evidence="2">STE-U-9442</strain>
    </source>
</reference>
<dbReference type="AlphaFoldDB" id="A0AAD9LM42"/>
<evidence type="ECO:0000313" key="2">
    <source>
        <dbReference type="EMBL" id="KAK1940986.1"/>
    </source>
</evidence>
<proteinExistence type="predicted"/>
<organism evidence="2 3">
    <name type="scientific">Phytophthora citrophthora</name>
    <dbReference type="NCBI Taxonomy" id="4793"/>
    <lineage>
        <taxon>Eukaryota</taxon>
        <taxon>Sar</taxon>
        <taxon>Stramenopiles</taxon>
        <taxon>Oomycota</taxon>
        <taxon>Peronosporomycetes</taxon>
        <taxon>Peronosporales</taxon>
        <taxon>Peronosporaceae</taxon>
        <taxon>Phytophthora</taxon>
    </lineage>
</organism>
<dbReference type="PANTHER" id="PTHR33266">
    <property type="entry name" value="CHROMOSOME 15, WHOLE GENOME SHOTGUN SEQUENCE"/>
    <property type="match status" value="1"/>
</dbReference>
<sequence length="953" mass="106582">MATFLNDDIYRQIRDQLGTGVEMAKAVVVDADVMKLFCDATKLQDEKTKRSITAFMVKAILFDYPIVKERTDASSIAATAVNNLITQLQSIESPPRAQTTTEVDQLKYAFTKTEYLGDAHVKFGQYLRRCYSVYANTPNKFKAPYVAVAQSSGFGKSRMIRELAVNAMTDKDMRVLYMCMRPQNSTGYPKATTSLCQWLFPDEAEESEIAKRLQAIFYYATKHWDTVQSQWLEVFTDTMAVADVAKALEKTREHQEVKKASNPDHKPSTSKRNRQVVVVIDEARNLFNNPWSGLDRFRLLRHALVTANVGIGDKGQIFGVLVDTNSRIADLSPPAAFDPSSRRKDDTGSFMLFPPFVLTHTMDANWLQYCRDQREEVDTDAWSADEEDEEKQEEDSAMEDPNVEMENRVTMSEQVAVYKRVVLGNEDEAWNALKCMGRPMWTNLPSEQDPVKNRSSLITFAANKLMLGVSPWLERNYKAETMYGVASMLCRLGVRPYLKSALASRVVADFMATLAYVNYERDGYLCSYASDPVLTYGAMKVWYALDNGLSKFILPQLKQLILDETLDTGEIGEMVARILLLLAMDRCAMSSPGNLDDRLIGQLVSVNAFLKELGVEGMDAYIKSGKTHDSSAKEAFEEWKKKWNGWYMGYTHFVQLTGEPSEDTLWYLLGRRAAGVFPRGQDGADLLLPMVKRKSDAESDSSEESDGETTEEKVSLMLVQVGSYSQDSAVPLSKTEVLASWIVFEAGHSLSKIAVNDVIRICMDIGEEASGVSRFIVATQFGEKLSNIDSNSSVSTTVIGSGCSDGASWSDYDSDNMSKRKRSLSGAHDVKTTSQMEMVFTTCFRLIDCTSFPFLDEDVAASLASLVECSWPVTALVDDDLDRRDAILADIMPRADLHETVLKGLVNAPGRGQMTAKKRAVGRQTEESRTDRGKPMKIKRPQRNRIGCSQSKG</sequence>
<evidence type="ECO:0000256" key="1">
    <source>
        <dbReference type="SAM" id="MobiDB-lite"/>
    </source>
</evidence>
<comment type="caution">
    <text evidence="2">The sequence shown here is derived from an EMBL/GenBank/DDBJ whole genome shotgun (WGS) entry which is preliminary data.</text>
</comment>
<keyword evidence="3" id="KW-1185">Reference proteome</keyword>
<feature type="region of interest" description="Disordered" evidence="1">
    <location>
        <begin position="251"/>
        <end position="272"/>
    </location>
</feature>
<evidence type="ECO:0000313" key="3">
    <source>
        <dbReference type="Proteomes" id="UP001259832"/>
    </source>
</evidence>
<accession>A0AAD9LM42</accession>
<feature type="compositionally biased region" description="Basic and acidic residues" evidence="1">
    <location>
        <begin position="251"/>
        <end position="267"/>
    </location>
</feature>
<dbReference type="EMBL" id="JASMQC010000013">
    <property type="protein sequence ID" value="KAK1940986.1"/>
    <property type="molecule type" value="Genomic_DNA"/>
</dbReference>